<keyword evidence="5" id="KW-1185">Reference proteome</keyword>
<dbReference type="AlphaFoldDB" id="A0AAD9QXD6"/>
<sequence length="499" mass="55995">MSSECTNCHENAVEAESGGQLICHNCGVVVEGRVFNFEIGAKGSTWMTANGTAKFEGRYEVPNATKRRLPSSSASFTEKQFQRCLQAMVRQLNLPQRIHEKTRELLFGKLIPLRKGKQFDAVFSRHRSVVVGACLYIVCRQNNIQLTYRRMAEFAECNMFLLGKAVKVLVKSLDIELEPLTVESLIPCILSELTVTDSSCEKLCIRLCHILGGVDLARNAAARAASLVLLTLQSKGIVPDKESVSEVLGKNAVTKTALHDEMRIERENLLELAKEVPWIPDSVKKKDIAKHIDTIVNFHNQCVQPETTVVKSPWMKRKEVIERLRKAKIQMAKSRILSKEFRDSESSTSRSYRCQEHPENSCSKNDQGVDGKLALPSCSFQEVGTLSSKDTLSSAATSCNKCAKNSLEAANGSKFKPCDCGMVVLIEELLQSGYSEDELMDGYFESRISDLHSSKQLDPEGEREDLDEMDIADQEMHQYLWTVAEMERLKNIKEEDLED</sequence>
<dbReference type="GO" id="GO:0097550">
    <property type="term" value="C:transcription preinitiation complex"/>
    <property type="evidence" value="ECO:0007669"/>
    <property type="project" value="TreeGrafter"/>
</dbReference>
<dbReference type="InterPro" id="IPR036915">
    <property type="entry name" value="Cyclin-like_sf"/>
</dbReference>
<reference evidence="4" key="2">
    <citation type="journal article" date="2023" name="Science">
        <title>Genomic signatures of disease resistance in endangered staghorn corals.</title>
        <authorList>
            <person name="Vollmer S.V."/>
            <person name="Selwyn J.D."/>
            <person name="Despard B.A."/>
            <person name="Roesel C.L."/>
        </authorList>
    </citation>
    <scope>NUCLEOTIDE SEQUENCE</scope>
    <source>
        <strain evidence="4">K2</strain>
    </source>
</reference>
<gene>
    <name evidence="4" type="ORF">P5673_006056</name>
</gene>
<accession>A0AAD9QXD6</accession>
<dbReference type="Proteomes" id="UP001249851">
    <property type="component" value="Unassembled WGS sequence"/>
</dbReference>
<evidence type="ECO:0000313" key="4">
    <source>
        <dbReference type="EMBL" id="KAK2569160.1"/>
    </source>
</evidence>
<reference evidence="4" key="1">
    <citation type="journal article" date="2023" name="G3 (Bethesda)">
        <title>Whole genome assembly and annotation of the endangered Caribbean coral Acropora cervicornis.</title>
        <authorList>
            <person name="Selwyn J.D."/>
            <person name="Vollmer S.V."/>
        </authorList>
    </citation>
    <scope>NUCLEOTIDE SEQUENCE</scope>
    <source>
        <strain evidence="4">K2</strain>
    </source>
</reference>
<evidence type="ECO:0000256" key="2">
    <source>
        <dbReference type="ARBA" id="ARBA00023163"/>
    </source>
</evidence>
<evidence type="ECO:0000313" key="5">
    <source>
        <dbReference type="Proteomes" id="UP001249851"/>
    </source>
</evidence>
<feature type="region of interest" description="Disordered" evidence="3">
    <location>
        <begin position="348"/>
        <end position="368"/>
    </location>
</feature>
<dbReference type="SUPFAM" id="SSF47954">
    <property type="entry name" value="Cyclin-like"/>
    <property type="match status" value="1"/>
</dbReference>
<dbReference type="PANTHER" id="PTHR11618">
    <property type="entry name" value="TRANSCRIPTION INITIATION FACTOR IIB-RELATED"/>
    <property type="match status" value="1"/>
</dbReference>
<organism evidence="4 5">
    <name type="scientific">Acropora cervicornis</name>
    <name type="common">Staghorn coral</name>
    <dbReference type="NCBI Taxonomy" id="6130"/>
    <lineage>
        <taxon>Eukaryota</taxon>
        <taxon>Metazoa</taxon>
        <taxon>Cnidaria</taxon>
        <taxon>Anthozoa</taxon>
        <taxon>Hexacorallia</taxon>
        <taxon>Scleractinia</taxon>
        <taxon>Astrocoeniina</taxon>
        <taxon>Acroporidae</taxon>
        <taxon>Acropora</taxon>
    </lineage>
</organism>
<dbReference type="GO" id="GO:0070897">
    <property type="term" value="P:transcription preinitiation complex assembly"/>
    <property type="evidence" value="ECO:0007669"/>
    <property type="project" value="InterPro"/>
</dbReference>
<evidence type="ECO:0000256" key="3">
    <source>
        <dbReference type="SAM" id="MobiDB-lite"/>
    </source>
</evidence>
<evidence type="ECO:0000256" key="1">
    <source>
        <dbReference type="ARBA" id="ARBA00023015"/>
    </source>
</evidence>
<dbReference type="InterPro" id="IPR000812">
    <property type="entry name" value="TFIIB"/>
</dbReference>
<dbReference type="SUPFAM" id="SSF57783">
    <property type="entry name" value="Zinc beta-ribbon"/>
    <property type="match status" value="1"/>
</dbReference>
<keyword evidence="2" id="KW-0804">Transcription</keyword>
<name>A0AAD9QXD6_ACRCE</name>
<dbReference type="PANTHER" id="PTHR11618:SF13">
    <property type="entry name" value="TRANSCRIPTION INITIATION FACTOR IIB"/>
    <property type="match status" value="1"/>
</dbReference>
<dbReference type="PRINTS" id="PR00685">
    <property type="entry name" value="TIFACTORIIB"/>
</dbReference>
<proteinExistence type="predicted"/>
<comment type="caution">
    <text evidence="4">The sequence shown here is derived from an EMBL/GenBank/DDBJ whole genome shotgun (WGS) entry which is preliminary data.</text>
</comment>
<protein>
    <submittedName>
        <fullName evidence="4">Transcription initiation factor IIB</fullName>
    </submittedName>
</protein>
<dbReference type="EMBL" id="JARQWQ010000010">
    <property type="protein sequence ID" value="KAK2569160.1"/>
    <property type="molecule type" value="Genomic_DNA"/>
</dbReference>
<dbReference type="Gene3D" id="1.10.472.10">
    <property type="entry name" value="Cyclin-like"/>
    <property type="match status" value="1"/>
</dbReference>
<keyword evidence="1" id="KW-0805">Transcription regulation</keyword>
<dbReference type="GO" id="GO:0005634">
    <property type="term" value="C:nucleus"/>
    <property type="evidence" value="ECO:0007669"/>
    <property type="project" value="TreeGrafter"/>
</dbReference>
<dbReference type="Gene3D" id="2.20.25.10">
    <property type="match status" value="1"/>
</dbReference>